<dbReference type="AlphaFoldDB" id="A3ZXS8"/>
<name>A3ZXS8_9BACT</name>
<organism evidence="1 2">
    <name type="scientific">Blastopirellula marina DSM 3645</name>
    <dbReference type="NCBI Taxonomy" id="314230"/>
    <lineage>
        <taxon>Bacteria</taxon>
        <taxon>Pseudomonadati</taxon>
        <taxon>Planctomycetota</taxon>
        <taxon>Planctomycetia</taxon>
        <taxon>Pirellulales</taxon>
        <taxon>Pirellulaceae</taxon>
        <taxon>Blastopirellula</taxon>
    </lineage>
</organism>
<dbReference type="Proteomes" id="UP000004358">
    <property type="component" value="Unassembled WGS sequence"/>
</dbReference>
<proteinExistence type="predicted"/>
<dbReference type="Pfam" id="PF09998">
    <property type="entry name" value="DUF2239"/>
    <property type="match status" value="1"/>
</dbReference>
<accession>A3ZXS8</accession>
<dbReference type="STRING" id="314230.DSM3645_07810"/>
<dbReference type="EMBL" id="AANZ01000019">
    <property type="protein sequence ID" value="EAQ78681.1"/>
    <property type="molecule type" value="Genomic_DNA"/>
</dbReference>
<comment type="caution">
    <text evidence="1">The sequence shown here is derived from an EMBL/GenBank/DDBJ whole genome shotgun (WGS) entry which is preliminary data.</text>
</comment>
<dbReference type="HOGENOM" id="CLU_084995_0_0_0"/>
<dbReference type="eggNOG" id="COG3644">
    <property type="taxonomic scope" value="Bacteria"/>
</dbReference>
<evidence type="ECO:0000313" key="1">
    <source>
        <dbReference type="EMBL" id="EAQ78681.1"/>
    </source>
</evidence>
<dbReference type="RefSeq" id="WP_002655158.1">
    <property type="nucleotide sequence ID" value="NZ_CH672377.1"/>
</dbReference>
<evidence type="ECO:0000313" key="2">
    <source>
        <dbReference type="Proteomes" id="UP000004358"/>
    </source>
</evidence>
<gene>
    <name evidence="1" type="ORF">DSM3645_07810</name>
</gene>
<dbReference type="InterPro" id="IPR018715">
    <property type="entry name" value="DUF2239"/>
</dbReference>
<protein>
    <recommendedName>
        <fullName evidence="3">DUF2239 domain-containing protein</fullName>
    </recommendedName>
</protein>
<sequence length="206" mass="22509">MQATARTACTAFEGFRLIGSGELAAIAPAIHQSLHIEDHAPILIFDDASAHQVEVDFRGDLADVLDRLETAAQWALEDAPPTSAPRGRGRPKLGVVAREVTLLPRHWDWLDTQSGGASAALRRLVEEAKRVSGPADRIRRSQEVAYRFMSTMAGDMAGFEEASRALFAAEETRFDEMSATWPADVRNYAKRLAEAAFHPEPAPSVS</sequence>
<dbReference type="OrthoDB" id="282960at2"/>
<reference evidence="1 2" key="1">
    <citation type="submission" date="2006-02" db="EMBL/GenBank/DDBJ databases">
        <authorList>
            <person name="Amann R."/>
            <person name="Ferriera S."/>
            <person name="Johnson J."/>
            <person name="Kravitz S."/>
            <person name="Halpern A."/>
            <person name="Remington K."/>
            <person name="Beeson K."/>
            <person name="Tran B."/>
            <person name="Rogers Y.-H."/>
            <person name="Friedman R."/>
            <person name="Venter J.C."/>
        </authorList>
    </citation>
    <scope>NUCLEOTIDE SEQUENCE [LARGE SCALE GENOMIC DNA]</scope>
    <source>
        <strain evidence="1 2">DSM 3645</strain>
    </source>
</reference>
<evidence type="ECO:0008006" key="3">
    <source>
        <dbReference type="Google" id="ProtNLM"/>
    </source>
</evidence>